<dbReference type="AlphaFoldDB" id="C6XDH8"/>
<protein>
    <recommendedName>
        <fullName evidence="4">Transmembrane protein</fullName>
    </recommendedName>
</protein>
<feature type="transmembrane region" description="Helical" evidence="1">
    <location>
        <begin position="38"/>
        <end position="65"/>
    </location>
</feature>
<organism evidence="2 3">
    <name type="scientific">Methylovorus glucosotrophus (strain SIP3-4)</name>
    <dbReference type="NCBI Taxonomy" id="582744"/>
    <lineage>
        <taxon>Bacteria</taxon>
        <taxon>Pseudomonadati</taxon>
        <taxon>Pseudomonadota</taxon>
        <taxon>Betaproteobacteria</taxon>
        <taxon>Nitrosomonadales</taxon>
        <taxon>Methylophilaceae</taxon>
        <taxon>Methylovorus</taxon>
    </lineage>
</organism>
<proteinExistence type="predicted"/>
<feature type="transmembrane region" description="Helical" evidence="1">
    <location>
        <begin position="12"/>
        <end position="32"/>
    </location>
</feature>
<evidence type="ECO:0000256" key="1">
    <source>
        <dbReference type="SAM" id="Phobius"/>
    </source>
</evidence>
<name>C6XDH8_METGS</name>
<dbReference type="OrthoDB" id="7933800at2"/>
<dbReference type="KEGG" id="mei:Msip34_1357"/>
<accession>C6XDH8</accession>
<gene>
    <name evidence="2" type="ordered locus">Msip34_1357</name>
</gene>
<evidence type="ECO:0000313" key="3">
    <source>
        <dbReference type="Proteomes" id="UP000002743"/>
    </source>
</evidence>
<keyword evidence="1" id="KW-0472">Membrane</keyword>
<keyword evidence="1" id="KW-1133">Transmembrane helix</keyword>
<dbReference type="RefSeq" id="WP_013442214.1">
    <property type="nucleotide sequence ID" value="NC_012969.1"/>
</dbReference>
<keyword evidence="1" id="KW-0812">Transmembrane</keyword>
<dbReference type="Proteomes" id="UP000002743">
    <property type="component" value="Chromosome"/>
</dbReference>
<evidence type="ECO:0008006" key="4">
    <source>
        <dbReference type="Google" id="ProtNLM"/>
    </source>
</evidence>
<dbReference type="STRING" id="582744.Msip34_1357"/>
<reference evidence="3" key="1">
    <citation type="submission" date="2009-07" db="EMBL/GenBank/DDBJ databases">
        <title>Complete sequence of chromosome of Methylovorus sp. SIP3-4.</title>
        <authorList>
            <person name="Lucas S."/>
            <person name="Copeland A."/>
            <person name="Lapidus A."/>
            <person name="Glavina del Rio T."/>
            <person name="Tice H."/>
            <person name="Bruce D."/>
            <person name="Goodwin L."/>
            <person name="Pitluck S."/>
            <person name="Clum A."/>
            <person name="Larimer F."/>
            <person name="Land M."/>
            <person name="Hauser L."/>
            <person name="Kyrpides N."/>
            <person name="Mikhailova N."/>
            <person name="Kayluzhnaya M."/>
            <person name="Chistoserdova L."/>
        </authorList>
    </citation>
    <scope>NUCLEOTIDE SEQUENCE [LARGE SCALE GENOMIC DNA]</scope>
    <source>
        <strain evidence="3">SIP3-4</strain>
    </source>
</reference>
<dbReference type="HOGENOM" id="CLU_198222_0_0_4"/>
<reference evidence="2 3" key="2">
    <citation type="journal article" date="2011" name="J. Bacteriol.">
        <title>Genomes of three methylotrophs from a single niche uncover genetic and metabolic divergence of Methylophilaceae.</title>
        <authorList>
            <person name="Lapidus A."/>
            <person name="Clum A."/>
            <person name="Labutti K."/>
            <person name="Kaluzhnaya M.G."/>
            <person name="Lim S."/>
            <person name="Beck D.A."/>
            <person name="Glavina Del Rio T."/>
            <person name="Nolan M."/>
            <person name="Mavromatis K."/>
            <person name="Huntemann M."/>
            <person name="Lucas S."/>
            <person name="Lidstrom M.E."/>
            <person name="Ivanova N."/>
            <person name="Chistoserdova L."/>
        </authorList>
    </citation>
    <scope>NUCLEOTIDE SEQUENCE [LARGE SCALE GENOMIC DNA]</scope>
    <source>
        <strain evidence="2 3">SIP3-4</strain>
    </source>
</reference>
<keyword evidence="3" id="KW-1185">Reference proteome</keyword>
<dbReference type="EMBL" id="CP001674">
    <property type="protein sequence ID" value="ACT50603.1"/>
    <property type="molecule type" value="Genomic_DNA"/>
</dbReference>
<sequence>MPTKKSMQVYVVRTWFLLNVFVALYPPLYWAASEHRELILGLPATFVYFTAVSLSITLSILYAFWQDAANGELTS</sequence>
<evidence type="ECO:0000313" key="2">
    <source>
        <dbReference type="EMBL" id="ACT50603.1"/>
    </source>
</evidence>